<comment type="caution">
    <text evidence="1">The sequence shown here is derived from an EMBL/GenBank/DDBJ whole genome shotgun (WGS) entry which is preliminary data.</text>
</comment>
<dbReference type="EMBL" id="PEYO01000007">
    <property type="protein sequence ID" value="PIU03738.1"/>
    <property type="molecule type" value="Genomic_DNA"/>
</dbReference>
<evidence type="ECO:0000313" key="2">
    <source>
        <dbReference type="Proteomes" id="UP000228996"/>
    </source>
</evidence>
<name>A0A2M6XDJ4_9BACT</name>
<reference evidence="2" key="1">
    <citation type="submission" date="2017-09" db="EMBL/GenBank/DDBJ databases">
        <title>Depth-based differentiation of microbial function through sediment-hosted aquifers and enrichment of novel symbionts in the deep terrestrial subsurface.</title>
        <authorList>
            <person name="Probst A.J."/>
            <person name="Ladd B."/>
            <person name="Jarett J.K."/>
            <person name="Geller-Mcgrath D.E."/>
            <person name="Sieber C.M.K."/>
            <person name="Emerson J.B."/>
            <person name="Anantharaman K."/>
            <person name="Thomas B.C."/>
            <person name="Malmstrom R."/>
            <person name="Stieglmeier M."/>
            <person name="Klingl A."/>
            <person name="Woyke T."/>
            <person name="Ryan C.M."/>
            <person name="Banfield J.F."/>
        </authorList>
    </citation>
    <scope>NUCLEOTIDE SEQUENCE [LARGE SCALE GENOMIC DNA]</scope>
</reference>
<dbReference type="Proteomes" id="UP000228996">
    <property type="component" value="Unassembled WGS sequence"/>
</dbReference>
<dbReference type="InterPro" id="IPR035093">
    <property type="entry name" value="RelE/ParE_toxin_dom_sf"/>
</dbReference>
<dbReference type="Gene3D" id="3.30.2310.20">
    <property type="entry name" value="RelE-like"/>
    <property type="match status" value="1"/>
</dbReference>
<gene>
    <name evidence="1" type="ORF">COT44_01510</name>
</gene>
<dbReference type="SUPFAM" id="SSF143011">
    <property type="entry name" value="RelE-like"/>
    <property type="match status" value="1"/>
</dbReference>
<dbReference type="AlphaFoldDB" id="A0A2M6XDJ4"/>
<sequence>MPEKYSYVASRKFVKSWSKFDFILKKETVNKIDIFLKNPHTPSLKTHKLSGKMENLWSFSINHSVRILFRFCQEDIVEFIDIGGHEIYK</sequence>
<evidence type="ECO:0000313" key="1">
    <source>
        <dbReference type="EMBL" id="PIU03738.1"/>
    </source>
</evidence>
<accession>A0A2M6XDJ4</accession>
<organism evidence="1 2">
    <name type="scientific">Candidatus Shapirobacteria bacterium CG08_land_8_20_14_0_20_39_18</name>
    <dbReference type="NCBI Taxonomy" id="1974883"/>
    <lineage>
        <taxon>Bacteria</taxon>
        <taxon>Candidatus Shapironibacteriota</taxon>
    </lineage>
</organism>
<proteinExistence type="predicted"/>
<protein>
    <submittedName>
        <fullName evidence="1">Type II toxin-antitoxin system mRNA interferase toxin, RelE/StbE family</fullName>
    </submittedName>
</protein>